<evidence type="ECO:0000259" key="1">
    <source>
        <dbReference type="Pfam" id="PF05685"/>
    </source>
</evidence>
<keyword evidence="2" id="KW-0255">Endonuclease</keyword>
<keyword evidence="2" id="KW-0378">Hydrolase</keyword>
<dbReference type="InterPro" id="IPR011335">
    <property type="entry name" value="Restrct_endonuc-II-like"/>
</dbReference>
<dbReference type="InterPro" id="IPR008538">
    <property type="entry name" value="Uma2"/>
</dbReference>
<dbReference type="RefSeq" id="WP_054467123.1">
    <property type="nucleotide sequence ID" value="NZ_CP159837.1"/>
</dbReference>
<accession>A0AAU8JDP6</accession>
<dbReference type="CDD" id="cd06260">
    <property type="entry name" value="DUF820-like"/>
    <property type="match status" value="1"/>
</dbReference>
<dbReference type="EMBL" id="CP159837">
    <property type="protein sequence ID" value="XCM37297.1"/>
    <property type="molecule type" value="Genomic_DNA"/>
</dbReference>
<dbReference type="SUPFAM" id="SSF52980">
    <property type="entry name" value="Restriction endonuclease-like"/>
    <property type="match status" value="1"/>
</dbReference>
<gene>
    <name evidence="2" type="ORF">ABWT76_000045</name>
</gene>
<organism evidence="2">
    <name type="scientific">Planktothricoides raciborskii GIHE-MW2</name>
    <dbReference type="NCBI Taxonomy" id="2792601"/>
    <lineage>
        <taxon>Bacteria</taxon>
        <taxon>Bacillati</taxon>
        <taxon>Cyanobacteriota</taxon>
        <taxon>Cyanophyceae</taxon>
        <taxon>Oscillatoriophycideae</taxon>
        <taxon>Oscillatoriales</taxon>
        <taxon>Oscillatoriaceae</taxon>
        <taxon>Planktothricoides</taxon>
    </lineage>
</organism>
<feature type="domain" description="Putative restriction endonuclease" evidence="1">
    <location>
        <begin position="15"/>
        <end position="184"/>
    </location>
</feature>
<dbReference type="PANTHER" id="PTHR34107">
    <property type="entry name" value="SLL0198 PROTEIN-RELATED"/>
    <property type="match status" value="1"/>
</dbReference>
<dbReference type="Pfam" id="PF05685">
    <property type="entry name" value="Uma2"/>
    <property type="match status" value="1"/>
</dbReference>
<keyword evidence="2" id="KW-0540">Nuclease</keyword>
<protein>
    <submittedName>
        <fullName evidence="2">Uma2 family endonuclease</fullName>
    </submittedName>
</protein>
<reference evidence="2" key="1">
    <citation type="submission" date="2024-07" db="EMBL/GenBank/DDBJ databases">
        <authorList>
            <person name="Kim Y.J."/>
            <person name="Jeong J.Y."/>
        </authorList>
    </citation>
    <scope>NUCLEOTIDE SEQUENCE</scope>
    <source>
        <strain evidence="2">GIHE-MW2</strain>
    </source>
</reference>
<name>A0AAU8JDP6_9CYAN</name>
<dbReference type="InterPro" id="IPR012296">
    <property type="entry name" value="Nuclease_put_TT1808"/>
</dbReference>
<evidence type="ECO:0000313" key="2">
    <source>
        <dbReference type="EMBL" id="XCM37297.1"/>
    </source>
</evidence>
<dbReference type="PANTHER" id="PTHR34107:SF1">
    <property type="entry name" value="SLL0198 PROTEIN"/>
    <property type="match status" value="1"/>
</dbReference>
<dbReference type="Gene3D" id="3.90.1570.10">
    <property type="entry name" value="tt1808, chain A"/>
    <property type="match status" value="1"/>
</dbReference>
<dbReference type="GO" id="GO:0004519">
    <property type="term" value="F:endonuclease activity"/>
    <property type="evidence" value="ECO:0007669"/>
    <property type="project" value="UniProtKB-KW"/>
</dbReference>
<dbReference type="AlphaFoldDB" id="A0AAU8JDP6"/>
<sequence length="190" mass="22331">MQLNLTNLIDLNDREFLEICRTNPNYKFERTVEGSLLIFNQPDHQTQQWSWAIASQIWTWNQQTQYGVIFDEVTAFKLPNGSIRSPNLAWISAERFSQFPRTNREKLIQLCPDFVLELLDSDANWARLQLKMQEYQNQGVKLGWLIDPMLKNIEIYAQGNSIQRKQMPDFLSGDNILSGFVLNMKQVFLR</sequence>
<proteinExistence type="predicted"/>